<dbReference type="PANTHER" id="PTHR31973:SF187">
    <property type="entry name" value="MUTATOR TRANSPOSASE MUDRA PROTEIN"/>
    <property type="match status" value="1"/>
</dbReference>
<gene>
    <name evidence="2" type="ORF">DCAR_0832413</name>
</gene>
<reference evidence="2" key="2">
    <citation type="submission" date="2022-03" db="EMBL/GenBank/DDBJ databases">
        <title>Draft title - Genomic analysis of global carrot germplasm unveils the trajectory of domestication and the origin of high carotenoid orange carrot.</title>
        <authorList>
            <person name="Iorizzo M."/>
            <person name="Ellison S."/>
            <person name="Senalik D."/>
            <person name="Macko-Podgorni A."/>
            <person name="Grzebelus D."/>
            <person name="Bostan H."/>
            <person name="Rolling W."/>
            <person name="Curaba J."/>
            <person name="Simon P."/>
        </authorList>
    </citation>
    <scope>NUCLEOTIDE SEQUENCE</scope>
    <source>
        <tissue evidence="2">Leaf</tissue>
    </source>
</reference>
<dbReference type="InterPro" id="IPR018289">
    <property type="entry name" value="MULE_transposase_dom"/>
</dbReference>
<dbReference type="AlphaFoldDB" id="A0AAF1BAY4"/>
<protein>
    <recommendedName>
        <fullName evidence="1">MULE transposase domain-containing protein</fullName>
    </recommendedName>
</protein>
<reference evidence="2" key="1">
    <citation type="journal article" date="2016" name="Nat. Genet.">
        <title>A high-quality carrot genome assembly provides new insights into carotenoid accumulation and asterid genome evolution.</title>
        <authorList>
            <person name="Iorizzo M."/>
            <person name="Ellison S."/>
            <person name="Senalik D."/>
            <person name="Zeng P."/>
            <person name="Satapoomin P."/>
            <person name="Huang J."/>
            <person name="Bowman M."/>
            <person name="Iovene M."/>
            <person name="Sanseverino W."/>
            <person name="Cavagnaro P."/>
            <person name="Yildiz M."/>
            <person name="Macko-Podgorni A."/>
            <person name="Moranska E."/>
            <person name="Grzebelus E."/>
            <person name="Grzebelus D."/>
            <person name="Ashrafi H."/>
            <person name="Zheng Z."/>
            <person name="Cheng S."/>
            <person name="Spooner D."/>
            <person name="Van Deynze A."/>
            <person name="Simon P."/>
        </authorList>
    </citation>
    <scope>NUCLEOTIDE SEQUENCE</scope>
    <source>
        <tissue evidence="2">Leaf</tissue>
    </source>
</reference>
<dbReference type="Proteomes" id="UP000077755">
    <property type="component" value="Chromosome 8"/>
</dbReference>
<sequence length="237" mass="26811">MQNSSTYQIKSYAAAHTCGPTFEQKQMSSTWLAKNYESEIRMNPSWPLASFQKKIINDWHCNVGLSMVGRAKRLALKNIRGDHVQQYAKLWNYVNEVKKAMPDSTIDVVVEAQEIGLDGPRFKRIYVCLGPVRKGFKIGCRPIIGLDGCHLKGPYGGQLLTAVGCDSNDGMYPISWAIVEAENTDSWNWFLNLLSVDVGIVNSASWTFISDRQKVYCMTPPFNIIHAYLTCHNYVYL</sequence>
<evidence type="ECO:0000313" key="2">
    <source>
        <dbReference type="EMBL" id="WOH12904.1"/>
    </source>
</evidence>
<name>A0AAF1BAY4_DAUCS</name>
<keyword evidence="3" id="KW-1185">Reference proteome</keyword>
<accession>A0AAF1BAY4</accession>
<dbReference type="PANTHER" id="PTHR31973">
    <property type="entry name" value="POLYPROTEIN, PUTATIVE-RELATED"/>
    <property type="match status" value="1"/>
</dbReference>
<evidence type="ECO:0000313" key="3">
    <source>
        <dbReference type="Proteomes" id="UP000077755"/>
    </source>
</evidence>
<evidence type="ECO:0000259" key="1">
    <source>
        <dbReference type="Pfam" id="PF10551"/>
    </source>
</evidence>
<feature type="domain" description="MULE transposase" evidence="1">
    <location>
        <begin position="144"/>
        <end position="215"/>
    </location>
</feature>
<organism evidence="2 3">
    <name type="scientific">Daucus carota subsp. sativus</name>
    <name type="common">Carrot</name>
    <dbReference type="NCBI Taxonomy" id="79200"/>
    <lineage>
        <taxon>Eukaryota</taxon>
        <taxon>Viridiplantae</taxon>
        <taxon>Streptophyta</taxon>
        <taxon>Embryophyta</taxon>
        <taxon>Tracheophyta</taxon>
        <taxon>Spermatophyta</taxon>
        <taxon>Magnoliopsida</taxon>
        <taxon>eudicotyledons</taxon>
        <taxon>Gunneridae</taxon>
        <taxon>Pentapetalae</taxon>
        <taxon>asterids</taxon>
        <taxon>campanulids</taxon>
        <taxon>Apiales</taxon>
        <taxon>Apiaceae</taxon>
        <taxon>Apioideae</taxon>
        <taxon>Scandiceae</taxon>
        <taxon>Daucinae</taxon>
        <taxon>Daucus</taxon>
        <taxon>Daucus sect. Daucus</taxon>
    </lineage>
</organism>
<proteinExistence type="predicted"/>
<dbReference type="Pfam" id="PF10551">
    <property type="entry name" value="MULE"/>
    <property type="match status" value="1"/>
</dbReference>
<dbReference type="EMBL" id="CP093350">
    <property type="protein sequence ID" value="WOH12904.1"/>
    <property type="molecule type" value="Genomic_DNA"/>
</dbReference>